<dbReference type="FunFam" id="3.30.390.30:FF:000001">
    <property type="entry name" value="Dihydrolipoyl dehydrogenase"/>
    <property type="match status" value="1"/>
</dbReference>
<dbReference type="Gene3D" id="3.30.390.30">
    <property type="match status" value="1"/>
</dbReference>
<reference evidence="14 15" key="1">
    <citation type="submission" date="2015-06" db="EMBL/GenBank/DDBJ databases">
        <title>Genome sequence of the organohalide-respiring Dehalogenimonas alkenigignens type strain (IP3-3T).</title>
        <authorList>
            <person name="Key T.A."/>
            <person name="Richmond D.P."/>
            <person name="Bowman K.S."/>
            <person name="Cho Y.-J."/>
            <person name="Chun J."/>
            <person name="da Costa M.S."/>
            <person name="Rainey F.A."/>
            <person name="Moe W.M."/>
        </authorList>
    </citation>
    <scope>NUCLEOTIDE SEQUENCE [LARGE SCALE GENOMIC DNA]</scope>
    <source>
        <strain evidence="14 15">IP3-3</strain>
    </source>
</reference>
<keyword evidence="14" id="KW-0670">Pyruvate</keyword>
<feature type="binding site" evidence="9">
    <location>
        <begin position="174"/>
        <end position="181"/>
    </location>
    <ligand>
        <name>NAD(+)</name>
        <dbReference type="ChEBI" id="CHEBI:57540"/>
    </ligand>
</feature>
<evidence type="ECO:0000313" key="14">
    <source>
        <dbReference type="EMBL" id="KTB48360.1"/>
    </source>
</evidence>
<keyword evidence="6" id="KW-1015">Disulfide bond</keyword>
<keyword evidence="15" id="KW-1185">Reference proteome</keyword>
<evidence type="ECO:0000256" key="5">
    <source>
        <dbReference type="ARBA" id="ARBA00023027"/>
    </source>
</evidence>
<dbReference type="InterPro" id="IPR023753">
    <property type="entry name" value="FAD/NAD-binding_dom"/>
</dbReference>
<dbReference type="InterPro" id="IPR036188">
    <property type="entry name" value="FAD/NAD-bd_sf"/>
</dbReference>
<dbReference type="GO" id="GO:0006103">
    <property type="term" value="P:2-oxoglutarate metabolic process"/>
    <property type="evidence" value="ECO:0007669"/>
    <property type="project" value="TreeGrafter"/>
</dbReference>
<comment type="similarity">
    <text evidence="1 11">Belongs to the class-I pyridine nucleotide-disulfide oxidoreductase family.</text>
</comment>
<proteinExistence type="inferred from homology"/>
<evidence type="ECO:0000259" key="12">
    <source>
        <dbReference type="Pfam" id="PF02852"/>
    </source>
</evidence>
<dbReference type="PRINTS" id="PR00411">
    <property type="entry name" value="PNDRDTASEI"/>
</dbReference>
<evidence type="ECO:0000256" key="11">
    <source>
        <dbReference type="RuleBase" id="RU003691"/>
    </source>
</evidence>
<dbReference type="InterPro" id="IPR012999">
    <property type="entry name" value="Pyr_OxRdtase_I_AS"/>
</dbReference>
<dbReference type="InterPro" id="IPR016156">
    <property type="entry name" value="FAD/NAD-linked_Rdtase_dimer_sf"/>
</dbReference>
<dbReference type="RefSeq" id="WP_058439358.1">
    <property type="nucleotide sequence ID" value="NZ_KQ758903.1"/>
</dbReference>
<feature type="binding site" evidence="9">
    <location>
        <position position="305"/>
    </location>
    <ligand>
        <name>NAD(+)</name>
        <dbReference type="ChEBI" id="CHEBI:57540"/>
    </ligand>
</feature>
<sequence length="452" mass="48856">MKEYDVIIVGSGAGLDILEAAVEHGLKTALIDDGPAGGTCLNVGCIPSKMLIFPADRVLEVREAARLGIATEITQIDFASIMDRSAHLVEAEHLNVEEQLRKSRALDFYQDTAEFVDRNTFKVGNRMIKANLIYLASGSRPLIPSIPGLDQVDYLTNESLLQLRELPKSLIIIGGGYVGVEYAHFFQAMGSEVTLLEMGPRIVPSEEPEISELLLFSMSRRLTVRTESVAVSVRPAATGGVTVEIKHKGKNETLVAEKLLIAAGRRSNADRLKVEKAGIKTDSKGYIKVNAHLETNAKGIYAIGDANGREMFTHTSHAEAAVAAANGIHGQKKTMNYWAAPHAVFTHPQIASVGLTEHVARQKYNVSVGRTDYADIALGGAMMQQEGFAKIILEQETGKILGGHVIGPWASVVIQEVVNVMARRGGVEDIGRGIHIHPALSELIIKAVYNAA</sequence>
<protein>
    <submittedName>
        <fullName evidence="14">Pyruvate/2-oxoglutarate dehydrogenase complex protein</fullName>
        <ecNumber evidence="14">1.8.1.4</ecNumber>
    </submittedName>
</protein>
<dbReference type="PIRSF" id="PIRSF000350">
    <property type="entry name" value="Mercury_reductase_MerA"/>
    <property type="match status" value="1"/>
</dbReference>
<comment type="cofactor">
    <cofactor evidence="9">
        <name>FAD</name>
        <dbReference type="ChEBI" id="CHEBI:57692"/>
    </cofactor>
    <text evidence="9">Binds 1 FAD per subunit.</text>
</comment>
<dbReference type="EMBL" id="LFDV01000002">
    <property type="protein sequence ID" value="KTB48360.1"/>
    <property type="molecule type" value="Genomic_DNA"/>
</dbReference>
<evidence type="ECO:0000256" key="4">
    <source>
        <dbReference type="ARBA" id="ARBA00023002"/>
    </source>
</evidence>
<gene>
    <name evidence="14" type="ORF">DEALK_12060</name>
</gene>
<feature type="binding site" evidence="9">
    <location>
        <begin position="311"/>
        <end position="314"/>
    </location>
    <ligand>
        <name>FAD</name>
        <dbReference type="ChEBI" id="CHEBI:57692"/>
    </ligand>
</feature>
<evidence type="ECO:0000256" key="8">
    <source>
        <dbReference type="PIRSR" id="PIRSR000350-2"/>
    </source>
</evidence>
<dbReference type="STRING" id="1217799.DEALK_12060"/>
<dbReference type="AlphaFoldDB" id="A0A0W0GIL2"/>
<feature type="binding site" evidence="9">
    <location>
        <position position="197"/>
    </location>
    <ligand>
        <name>NAD(+)</name>
        <dbReference type="ChEBI" id="CHEBI:57540"/>
    </ligand>
</feature>
<dbReference type="SUPFAM" id="SSF55424">
    <property type="entry name" value="FAD/NAD-linked reductases, dimerisation (C-terminal) domain"/>
    <property type="match status" value="1"/>
</dbReference>
<dbReference type="PANTHER" id="PTHR22912">
    <property type="entry name" value="DISULFIDE OXIDOREDUCTASE"/>
    <property type="match status" value="1"/>
</dbReference>
<dbReference type="InterPro" id="IPR001100">
    <property type="entry name" value="Pyr_nuc-diS_OxRdtase"/>
</dbReference>
<feature type="active site" description="Proton acceptor" evidence="8">
    <location>
        <position position="437"/>
    </location>
</feature>
<dbReference type="PANTHER" id="PTHR22912:SF151">
    <property type="entry name" value="DIHYDROLIPOYL DEHYDROGENASE, MITOCHONDRIAL"/>
    <property type="match status" value="1"/>
</dbReference>
<keyword evidence="7 11" id="KW-0676">Redox-active center</keyword>
<dbReference type="Pfam" id="PF07992">
    <property type="entry name" value="Pyr_redox_2"/>
    <property type="match status" value="1"/>
</dbReference>
<name>A0A0W0GIL2_9CHLR</name>
<dbReference type="Pfam" id="PF02852">
    <property type="entry name" value="Pyr_redox_dim"/>
    <property type="match status" value="1"/>
</dbReference>
<evidence type="ECO:0000256" key="2">
    <source>
        <dbReference type="ARBA" id="ARBA00022630"/>
    </source>
</evidence>
<accession>A0A0W0GIL2</accession>
<dbReference type="Proteomes" id="UP000053947">
    <property type="component" value="Unassembled WGS sequence"/>
</dbReference>
<feature type="binding site" evidence="9">
    <location>
        <position position="264"/>
    </location>
    <ligand>
        <name>NAD(+)</name>
        <dbReference type="ChEBI" id="CHEBI:57540"/>
    </ligand>
</feature>
<dbReference type="EC" id="1.8.1.4" evidence="14"/>
<dbReference type="GO" id="GO:0050660">
    <property type="term" value="F:flavin adenine dinucleotide binding"/>
    <property type="evidence" value="ECO:0007669"/>
    <property type="project" value="TreeGrafter"/>
</dbReference>
<feature type="domain" description="Pyridine nucleotide-disulphide oxidoreductase dimerisation" evidence="12">
    <location>
        <begin position="341"/>
        <end position="446"/>
    </location>
</feature>
<dbReference type="InterPro" id="IPR050151">
    <property type="entry name" value="Class-I_Pyr_Nuc-Dis_Oxidored"/>
</dbReference>
<evidence type="ECO:0000313" key="15">
    <source>
        <dbReference type="Proteomes" id="UP000053947"/>
    </source>
</evidence>
<evidence type="ECO:0000256" key="7">
    <source>
        <dbReference type="ARBA" id="ARBA00023284"/>
    </source>
</evidence>
<feature type="binding site" evidence="9">
    <location>
        <position position="49"/>
    </location>
    <ligand>
        <name>FAD</name>
        <dbReference type="ChEBI" id="CHEBI:57692"/>
    </ligand>
</feature>
<dbReference type="Gene3D" id="3.50.50.60">
    <property type="entry name" value="FAD/NAD(P)-binding domain"/>
    <property type="match status" value="2"/>
</dbReference>
<keyword evidence="4 11" id="KW-0560">Oxidoreductase</keyword>
<keyword evidence="2 11" id="KW-0285">Flavoprotein</keyword>
<comment type="caution">
    <text evidence="14">The sequence shown here is derived from an EMBL/GenBank/DDBJ whole genome shotgun (WGS) entry which is preliminary data.</text>
</comment>
<evidence type="ECO:0000256" key="3">
    <source>
        <dbReference type="ARBA" id="ARBA00022827"/>
    </source>
</evidence>
<dbReference type="GO" id="GO:0004148">
    <property type="term" value="F:dihydrolipoyl dehydrogenase (NADH) activity"/>
    <property type="evidence" value="ECO:0007669"/>
    <property type="project" value="UniProtKB-EC"/>
</dbReference>
<dbReference type="PRINTS" id="PR00368">
    <property type="entry name" value="FADPNR"/>
</dbReference>
<evidence type="ECO:0000259" key="13">
    <source>
        <dbReference type="Pfam" id="PF07992"/>
    </source>
</evidence>
<evidence type="ECO:0000256" key="9">
    <source>
        <dbReference type="PIRSR" id="PIRSR000350-3"/>
    </source>
</evidence>
<evidence type="ECO:0000256" key="10">
    <source>
        <dbReference type="PIRSR" id="PIRSR000350-4"/>
    </source>
</evidence>
<feature type="disulfide bond" description="Redox-active" evidence="10">
    <location>
        <begin position="40"/>
        <end position="45"/>
    </location>
</feature>
<dbReference type="PROSITE" id="PS00076">
    <property type="entry name" value="PYRIDINE_REDOX_1"/>
    <property type="match status" value="1"/>
</dbReference>
<dbReference type="OrthoDB" id="9800167at2"/>
<dbReference type="SUPFAM" id="SSF51905">
    <property type="entry name" value="FAD/NAD(P)-binding domain"/>
    <property type="match status" value="1"/>
</dbReference>
<feature type="domain" description="FAD/NAD(P)-binding" evidence="13">
    <location>
        <begin position="4"/>
        <end position="320"/>
    </location>
</feature>
<evidence type="ECO:0000256" key="6">
    <source>
        <dbReference type="ARBA" id="ARBA00023157"/>
    </source>
</evidence>
<keyword evidence="9" id="KW-0547">Nucleotide-binding</keyword>
<keyword evidence="3 9" id="KW-0274">FAD</keyword>
<evidence type="ECO:0000256" key="1">
    <source>
        <dbReference type="ARBA" id="ARBA00007532"/>
    </source>
</evidence>
<organism evidence="14 15">
    <name type="scientific">Dehalogenimonas alkenigignens</name>
    <dbReference type="NCBI Taxonomy" id="1217799"/>
    <lineage>
        <taxon>Bacteria</taxon>
        <taxon>Bacillati</taxon>
        <taxon>Chloroflexota</taxon>
        <taxon>Dehalococcoidia</taxon>
        <taxon>Dehalococcoidales</taxon>
        <taxon>Dehalococcoidaceae</taxon>
        <taxon>Dehalogenimonas</taxon>
    </lineage>
</organism>
<dbReference type="InterPro" id="IPR004099">
    <property type="entry name" value="Pyr_nucl-diS_OxRdtase_dimer"/>
</dbReference>
<keyword evidence="5 9" id="KW-0520">NAD</keyword>